<evidence type="ECO:0000313" key="3">
    <source>
        <dbReference type="Proteomes" id="UP000006684"/>
    </source>
</evidence>
<accession>E1Y3U4</accession>
<feature type="compositionally biased region" description="Low complexity" evidence="1">
    <location>
        <begin position="45"/>
        <end position="57"/>
    </location>
</feature>
<name>E1Y3U4_9CAUD</name>
<feature type="region of interest" description="Disordered" evidence="1">
    <location>
        <begin position="38"/>
        <end position="107"/>
    </location>
</feature>
<dbReference type="Proteomes" id="UP000006684">
    <property type="component" value="Segment"/>
</dbReference>
<feature type="compositionally biased region" description="Low complexity" evidence="1">
    <location>
        <begin position="70"/>
        <end position="85"/>
    </location>
</feature>
<protein>
    <submittedName>
        <fullName evidence="2">Putative structural protein</fullName>
    </submittedName>
</protein>
<evidence type="ECO:0000256" key="1">
    <source>
        <dbReference type="SAM" id="MobiDB-lite"/>
    </source>
</evidence>
<reference evidence="3" key="1">
    <citation type="journal article" date="2011" name="Appl. Environ. Microbiol.">
        <title>Bacteriophages LIMElight and LIMEzero of Pantoea agglomerans, belonging to the "phiKMV-like viruses".</title>
        <authorList>
            <person name="Adriaenssens E.M."/>
            <person name="Ceyssens P.J."/>
            <person name="Dunon V."/>
            <person name="Ackermann H.W."/>
            <person name="Van Vaerenbergh J."/>
            <person name="Maes M."/>
            <person name="De Proft M."/>
            <person name="Lavigne R."/>
        </authorList>
    </citation>
    <scope>NUCLEOTIDE SEQUENCE [LARGE SCALE GENOMIC DNA]</scope>
</reference>
<dbReference type="EMBL" id="FR687252">
    <property type="protein sequence ID" value="CBW54796.1"/>
    <property type="molecule type" value="Genomic_DNA"/>
</dbReference>
<keyword evidence="3" id="KW-1185">Reference proteome</keyword>
<dbReference type="KEGG" id="vg:14006761"/>
<proteinExistence type="predicted"/>
<sequence length="107" mass="11400">MSGGVFKSILKPVNKILRPLKKVGGDIMGTRAARQQAEAVRKQTEAQQQQYQDQLTQENAQNQLDSAGDVSNVATVTAGGTASAADTELSDATRKNRKQLISSTLGL</sequence>
<organism evidence="2 3">
    <name type="scientific">Pantoea phage LIMElight</name>
    <dbReference type="NCBI Taxonomy" id="881915"/>
    <lineage>
        <taxon>Viruses</taxon>
        <taxon>Duplodnaviria</taxon>
        <taxon>Heunggongvirae</taxon>
        <taxon>Uroviricota</taxon>
        <taxon>Caudoviricetes</taxon>
        <taxon>Autographivirales</taxon>
        <taxon>Autoscriptoviridae</taxon>
        <taxon>Slopekvirinae</taxon>
        <taxon>Limelightvirus</taxon>
        <taxon>Limelightvirus limelight</taxon>
    </lineage>
</organism>
<dbReference type="GeneID" id="14006761"/>
<evidence type="ECO:0000313" key="2">
    <source>
        <dbReference type="EMBL" id="CBW54796.1"/>
    </source>
</evidence>
<dbReference type="RefSeq" id="YP_007002891.1">
    <property type="nucleotide sequence ID" value="NC_019454.1"/>
</dbReference>